<dbReference type="EMBL" id="JARXHW010000138">
    <property type="protein sequence ID" value="MDQ8209739.1"/>
    <property type="molecule type" value="Genomic_DNA"/>
</dbReference>
<comment type="caution">
    <text evidence="2">The sequence shown here is derived from an EMBL/GenBank/DDBJ whole genome shotgun (WGS) entry which is preliminary data.</text>
</comment>
<protein>
    <submittedName>
        <fullName evidence="2">Uncharacterized protein</fullName>
    </submittedName>
</protein>
<accession>A0ABU1B206</accession>
<evidence type="ECO:0000256" key="1">
    <source>
        <dbReference type="SAM" id="SignalP"/>
    </source>
</evidence>
<feature type="chain" id="PRO_5046195434" evidence="1">
    <location>
        <begin position="19"/>
        <end position="212"/>
    </location>
</feature>
<keyword evidence="1" id="KW-0732">Signal</keyword>
<reference evidence="2 3" key="1">
    <citation type="submission" date="2023-04" db="EMBL/GenBank/DDBJ databases">
        <title>A novel bacteria isolated from coastal sediment.</title>
        <authorList>
            <person name="Liu X.-J."/>
            <person name="Du Z.-J."/>
        </authorList>
    </citation>
    <scope>NUCLEOTIDE SEQUENCE [LARGE SCALE GENOMIC DNA]</scope>
    <source>
        <strain evidence="2 3">SDUM461003</strain>
    </source>
</reference>
<gene>
    <name evidence="2" type="ORF">QEH52_19630</name>
</gene>
<evidence type="ECO:0000313" key="3">
    <source>
        <dbReference type="Proteomes" id="UP001225316"/>
    </source>
</evidence>
<name>A0ABU1B206_9BACT</name>
<evidence type="ECO:0000313" key="2">
    <source>
        <dbReference type="EMBL" id="MDQ8209739.1"/>
    </source>
</evidence>
<dbReference type="Proteomes" id="UP001225316">
    <property type="component" value="Unassembled WGS sequence"/>
</dbReference>
<keyword evidence="3" id="KW-1185">Reference proteome</keyword>
<sequence>MKHLTSILFLILSSVLHGSDTFKVDFTNKESITITNTGEEDIVLSGRRYGDEKAFIPSLYTEKKVKEGWEAYPWDWCGTGRVTYSIKPQESFTFPYRYHHAIGHVKVRILGRDYEFTNKTGHDLPSKTEERERHLVDAKAFTKEFNKIIETSDLKNRKELLMELKVKLTAHDQSVYGDLPKLIAQDLNTTETLLSHGITKRGTNKTGDDNSE</sequence>
<dbReference type="RefSeq" id="WP_308952657.1">
    <property type="nucleotide sequence ID" value="NZ_JARXHW010000138.1"/>
</dbReference>
<feature type="signal peptide" evidence="1">
    <location>
        <begin position="1"/>
        <end position="18"/>
    </location>
</feature>
<proteinExistence type="predicted"/>
<organism evidence="2 3">
    <name type="scientific">Thalassobacterium maritimum</name>
    <dbReference type="NCBI Taxonomy" id="3041265"/>
    <lineage>
        <taxon>Bacteria</taxon>
        <taxon>Pseudomonadati</taxon>
        <taxon>Verrucomicrobiota</taxon>
        <taxon>Opitutia</taxon>
        <taxon>Puniceicoccales</taxon>
        <taxon>Coraliomargaritaceae</taxon>
        <taxon>Thalassobacterium</taxon>
    </lineage>
</organism>